<dbReference type="PROSITE" id="PS51232">
    <property type="entry name" value="GBD_FH3"/>
    <property type="match status" value="1"/>
</dbReference>
<dbReference type="InterPro" id="IPR014768">
    <property type="entry name" value="GBD/FH3_dom"/>
</dbReference>
<evidence type="ECO:0000259" key="4">
    <source>
        <dbReference type="PROSITE" id="PS51232"/>
    </source>
</evidence>
<dbReference type="Gene3D" id="1.25.10.10">
    <property type="entry name" value="Leucine-rich Repeat Variant"/>
    <property type="match status" value="1"/>
</dbReference>
<reference evidence="6 7" key="1">
    <citation type="journal article" date="2018" name="Nat. Ecol. Evol.">
        <title>Genomic signatures of mitonuclear coevolution across populations of Tigriopus californicus.</title>
        <authorList>
            <person name="Barreto F.S."/>
            <person name="Watson E.T."/>
            <person name="Lima T.G."/>
            <person name="Willett C.S."/>
            <person name="Edmands S."/>
            <person name="Li W."/>
            <person name="Burton R.S."/>
        </authorList>
    </citation>
    <scope>NUCLEOTIDE SEQUENCE [LARGE SCALE GENOMIC DNA]</scope>
    <source>
        <strain evidence="6 7">San Diego</strain>
    </source>
</reference>
<dbReference type="GO" id="GO:0030036">
    <property type="term" value="P:actin cytoskeleton organization"/>
    <property type="evidence" value="ECO:0007669"/>
    <property type="project" value="InterPro"/>
</dbReference>
<dbReference type="Gene3D" id="1.10.238.150">
    <property type="entry name" value="Formin, FH3 diaphanous domain"/>
    <property type="match status" value="1"/>
</dbReference>
<evidence type="ECO:0000313" key="7">
    <source>
        <dbReference type="Proteomes" id="UP000318571"/>
    </source>
</evidence>
<dbReference type="InterPro" id="IPR010473">
    <property type="entry name" value="GTPase-bd"/>
</dbReference>
<dbReference type="SMART" id="SM01140">
    <property type="entry name" value="Drf_GBD"/>
    <property type="match status" value="1"/>
</dbReference>
<dbReference type="AlphaFoldDB" id="A0A553P2I3"/>
<evidence type="ECO:0000313" key="6">
    <source>
        <dbReference type="EMBL" id="TRY71907.1"/>
    </source>
</evidence>
<feature type="domain" description="GBD/FH3" evidence="4">
    <location>
        <begin position="143"/>
        <end position="515"/>
    </location>
</feature>
<dbReference type="STRING" id="6832.A0A553P2I3"/>
<evidence type="ECO:0000259" key="5">
    <source>
        <dbReference type="PROSITE" id="PS51444"/>
    </source>
</evidence>
<proteinExistence type="predicted"/>
<dbReference type="FunFam" id="1.25.10.10:FF:000800">
    <property type="entry name" value="Disheveled-associated activator of morphogenesis"/>
    <property type="match status" value="1"/>
</dbReference>
<dbReference type="PROSITE" id="PS51231">
    <property type="entry name" value="DAD"/>
    <property type="match status" value="1"/>
</dbReference>
<feature type="region of interest" description="Disordered" evidence="2">
    <location>
        <begin position="62"/>
        <end position="98"/>
    </location>
</feature>
<keyword evidence="1" id="KW-0175">Coiled coil</keyword>
<feature type="region of interest" description="Disordered" evidence="2">
    <location>
        <begin position="1046"/>
        <end position="1095"/>
    </location>
</feature>
<dbReference type="Gene3D" id="1.20.58.2220">
    <property type="entry name" value="Formin, FH2 domain"/>
    <property type="match status" value="1"/>
</dbReference>
<feature type="coiled-coil region" evidence="1">
    <location>
        <begin position="937"/>
        <end position="971"/>
    </location>
</feature>
<feature type="domain" description="DAD" evidence="3">
    <location>
        <begin position="1096"/>
        <end position="1126"/>
    </location>
</feature>
<dbReference type="Pfam" id="PF06367">
    <property type="entry name" value="Drf_FH3"/>
    <property type="match status" value="1"/>
</dbReference>
<name>A0A553P2I3_TIGCA</name>
<dbReference type="SMART" id="SM00498">
    <property type="entry name" value="FH2"/>
    <property type="match status" value="1"/>
</dbReference>
<dbReference type="PANTHER" id="PTHR45725">
    <property type="entry name" value="FORMIN HOMOLOGY 2 FAMILY MEMBER"/>
    <property type="match status" value="1"/>
</dbReference>
<feature type="compositionally biased region" description="Pro residues" evidence="2">
    <location>
        <begin position="624"/>
        <end position="646"/>
    </location>
</feature>
<dbReference type="InterPro" id="IPR051425">
    <property type="entry name" value="Formin_Homology"/>
</dbReference>
<accession>A0A553P2I3</accession>
<dbReference type="EMBL" id="VCGU01000008">
    <property type="protein sequence ID" value="TRY71907.1"/>
    <property type="molecule type" value="Genomic_DNA"/>
</dbReference>
<dbReference type="InterPro" id="IPR042201">
    <property type="entry name" value="FH2_Formin_sf"/>
</dbReference>
<dbReference type="FunFam" id="1.20.58.2220:FF:000009">
    <property type="entry name" value="Disheveled-associated activator of morphogenesis"/>
    <property type="match status" value="1"/>
</dbReference>
<organism evidence="6 7">
    <name type="scientific">Tigriopus californicus</name>
    <name type="common">Marine copepod</name>
    <dbReference type="NCBI Taxonomy" id="6832"/>
    <lineage>
        <taxon>Eukaryota</taxon>
        <taxon>Metazoa</taxon>
        <taxon>Ecdysozoa</taxon>
        <taxon>Arthropoda</taxon>
        <taxon>Crustacea</taxon>
        <taxon>Multicrustacea</taxon>
        <taxon>Hexanauplia</taxon>
        <taxon>Copepoda</taxon>
        <taxon>Harpacticoida</taxon>
        <taxon>Harpacticidae</taxon>
        <taxon>Tigriopus</taxon>
    </lineage>
</organism>
<dbReference type="GO" id="GO:0003779">
    <property type="term" value="F:actin binding"/>
    <property type="evidence" value="ECO:0007669"/>
    <property type="project" value="InterPro"/>
</dbReference>
<comment type="caution">
    <text evidence="6">The sequence shown here is derived from an EMBL/GenBank/DDBJ whole genome shotgun (WGS) entry which is preliminary data.</text>
</comment>
<dbReference type="SUPFAM" id="SSF48371">
    <property type="entry name" value="ARM repeat"/>
    <property type="match status" value="1"/>
</dbReference>
<dbReference type="SUPFAM" id="SSF101447">
    <property type="entry name" value="Formin homology 2 domain (FH2 domain)"/>
    <property type="match status" value="1"/>
</dbReference>
<dbReference type="InterPro" id="IPR014767">
    <property type="entry name" value="DAD_dom"/>
</dbReference>
<feature type="domain" description="FH2" evidence="5">
    <location>
        <begin position="661"/>
        <end position="1064"/>
    </location>
</feature>
<evidence type="ECO:0008006" key="8">
    <source>
        <dbReference type="Google" id="ProtNLM"/>
    </source>
</evidence>
<feature type="compositionally biased region" description="Basic and acidic residues" evidence="2">
    <location>
        <begin position="563"/>
        <end position="574"/>
    </location>
</feature>
<dbReference type="PROSITE" id="PS51444">
    <property type="entry name" value="FH2"/>
    <property type="match status" value="1"/>
</dbReference>
<evidence type="ECO:0000256" key="2">
    <source>
        <dbReference type="SAM" id="MobiDB-lite"/>
    </source>
</evidence>
<dbReference type="InterPro" id="IPR010472">
    <property type="entry name" value="FH3_dom"/>
</dbReference>
<dbReference type="OrthoDB" id="1104827at2759"/>
<dbReference type="InterPro" id="IPR011989">
    <property type="entry name" value="ARM-like"/>
</dbReference>
<feature type="compositionally biased region" description="Basic and acidic residues" evidence="2">
    <location>
        <begin position="1046"/>
        <end position="1074"/>
    </location>
</feature>
<feature type="region of interest" description="Disordered" evidence="2">
    <location>
        <begin position="563"/>
        <end position="582"/>
    </location>
</feature>
<dbReference type="InterPro" id="IPR015425">
    <property type="entry name" value="FH2_Formin"/>
</dbReference>
<dbReference type="GO" id="GO:0031267">
    <property type="term" value="F:small GTPase binding"/>
    <property type="evidence" value="ECO:0007669"/>
    <property type="project" value="InterPro"/>
</dbReference>
<feature type="compositionally biased region" description="Low complexity" evidence="2">
    <location>
        <begin position="74"/>
        <end position="89"/>
    </location>
</feature>
<dbReference type="Proteomes" id="UP000318571">
    <property type="component" value="Chromosome 7"/>
</dbReference>
<dbReference type="Pfam" id="PF02181">
    <property type="entry name" value="FH2"/>
    <property type="match status" value="1"/>
</dbReference>
<protein>
    <recommendedName>
        <fullName evidence="8">Disheveled-associated activator of morphogenesis 1</fullName>
    </recommendedName>
</protein>
<evidence type="ECO:0000256" key="1">
    <source>
        <dbReference type="SAM" id="Coils"/>
    </source>
</evidence>
<dbReference type="Pfam" id="PF06371">
    <property type="entry name" value="Drf_GBD"/>
    <property type="match status" value="1"/>
</dbReference>
<dbReference type="SMART" id="SM01139">
    <property type="entry name" value="Drf_FH3"/>
    <property type="match status" value="1"/>
</dbReference>
<feature type="region of interest" description="Disordered" evidence="2">
    <location>
        <begin position="603"/>
        <end position="654"/>
    </location>
</feature>
<dbReference type="GO" id="GO:0030838">
    <property type="term" value="P:positive regulation of actin filament polymerization"/>
    <property type="evidence" value="ECO:0007669"/>
    <property type="project" value="TreeGrafter"/>
</dbReference>
<feature type="compositionally biased region" description="Low complexity" evidence="2">
    <location>
        <begin position="608"/>
        <end position="623"/>
    </location>
</feature>
<gene>
    <name evidence="6" type="ORF">TCAL_00171</name>
</gene>
<dbReference type="OMA" id="AMLYFQE"/>
<dbReference type="InterPro" id="IPR016024">
    <property type="entry name" value="ARM-type_fold"/>
</dbReference>
<sequence length="1151" mass="132005">MMHNFHRPDPEVVRVNDINQIFSGALPTRLPNPSYLAEIHKPDLVKKLNSLHAQFSALPKTFQRSTSHNHSHHSSSNNNNNNNNTQTSHPSGGTPSLKMEGVAHRLARKGWCSCLKDSEPPEITYCVVDGAGTLNLQTVPPTQPMPDEEELDEKFAELVEELDLSAPNKSAMLSLPNEKKWQIYCSQKGKQGADTNLSNNPETYIEKVKELAMMRFCQENDEIRNRARQIDSLQIALRTQPNSFVTRFMEVDGLSSILNFLSSMDYETRQSVLHTAVLGCLKAMMNNSTGRSHVLAHPTGINIIAQSLNTENNKTKIAILELLGAICLVPGGHKKVLEAMLHYQVFAHERTRFQGIVNDLDRSTGKYRDDVNLKTAIMSFVNAVLNYGHGQDNLEFRIHLRYEFLMLGIHPVIDKLRQHENETLNRHLDFFEMVRLEDEKELAKRFDQVHVDTKSASAMFEILRKKLNHTSAFPHFLSMLQHCILLPLDYGAQPQYWHMFDKVVQQLVLQSENHEDHDVTMLDINVRELVEQLAKEEEYSQLQNRVEELEKENSEYQTNLAKKEQELDAKTQEKEDLESNLERTKEKLELELARFNEAKQRFGDFESSQHTTLVTSSSSVSFAPPAPPPPAPPMAPPPPGPPPPPMIGGGSLSLLPKVGVRKNIPQSSNPLKSFNWSKLPDCKVQGTIWTELEETKLYKTLDLAEVDKLFSAYQKNGLLVDGSIEDLRSMGTLGRRNKIISVIDSRRAQNCTILLSKLKLSNEEITKAIMSMDSRDQFPADMVEQMLKFTPTPEERALLDEHADEIDHLARADRFLFELSKITHYEQRLRTLHYKKKFHIWFSEIKPKIQAVLEASKEVQRSKRLKKMLEIILAFGNYMNRGQRGNAVGFKLSSLTRIADTKSSCNKNMTLLHYIADTCNDKFRECLMLDADLPHIKDASKVNMKELEKDMNMLRNGMKEVEREIEFFRTQPASNGDRYLLVMKEFSAKTGVRLSELEDLFIDMKARFDRVCKLFSDDPATTHSDEFFGVFDLFITTFNEAKQENDNIKKKKEEEEKITKQQQELRMRTLERKKSTSRANGLNHRATGSITANHGSEKNEFDDLISALRTGDVFGENMDKFRRNRKIRNSPPRMERMDSFMRERNFASREK</sequence>
<evidence type="ECO:0000259" key="3">
    <source>
        <dbReference type="PROSITE" id="PS51231"/>
    </source>
</evidence>
<keyword evidence="7" id="KW-1185">Reference proteome</keyword>
<dbReference type="PANTHER" id="PTHR45725:SF1">
    <property type="entry name" value="DISHEVELLED ASSOCIATED ACTIVATOR OF MORPHOGENESIS, ISOFORM D"/>
    <property type="match status" value="1"/>
</dbReference>